<evidence type="ECO:0000313" key="1">
    <source>
        <dbReference type="EMBL" id="ASC69705.1"/>
    </source>
</evidence>
<protein>
    <submittedName>
        <fullName evidence="1">Uncharacterized protein</fullName>
    </submittedName>
</protein>
<reference evidence="1 2" key="1">
    <citation type="journal article" date="2016" name="Biochim. Biophys. Acta">
        <title>Characterization of red-shifted phycobilisomes isolated from the chlorophyll f-containing cyanobacterium Halomicronema hongdechloris.</title>
        <authorList>
            <person name="Li Y."/>
            <person name="Lin Y."/>
            <person name="Garvey C.J."/>
            <person name="Birch D."/>
            <person name="Corkery R.W."/>
            <person name="Loughlin P.C."/>
            <person name="Scheer H."/>
            <person name="Willows R.D."/>
            <person name="Chen M."/>
        </authorList>
    </citation>
    <scope>NUCLEOTIDE SEQUENCE [LARGE SCALE GENOMIC DNA]</scope>
    <source>
        <strain evidence="1 2">C2206</strain>
    </source>
</reference>
<dbReference type="KEGG" id="hhg:XM38_006340"/>
<accession>A0A1Z3HHE8</accession>
<dbReference type="AlphaFoldDB" id="A0A1Z3HHE8"/>
<sequence length="78" mass="8712">MLHWLFGVKVGNDLLLTLNRLTDYSQLIWDSGLTPVGIQPIKATVRGRWNHSALSEVLVEQPTRCGLGCRCLLSLACY</sequence>
<evidence type="ECO:0000313" key="2">
    <source>
        <dbReference type="Proteomes" id="UP000191901"/>
    </source>
</evidence>
<keyword evidence="2" id="KW-1185">Reference proteome</keyword>
<dbReference type="EMBL" id="CP021983">
    <property type="protein sequence ID" value="ASC69705.1"/>
    <property type="molecule type" value="Genomic_DNA"/>
</dbReference>
<dbReference type="Proteomes" id="UP000191901">
    <property type="component" value="Chromosome"/>
</dbReference>
<gene>
    <name evidence="1" type="ORF">XM38_006340</name>
</gene>
<organism evidence="1 2">
    <name type="scientific">Halomicronema hongdechloris C2206</name>
    <dbReference type="NCBI Taxonomy" id="1641165"/>
    <lineage>
        <taxon>Bacteria</taxon>
        <taxon>Bacillati</taxon>
        <taxon>Cyanobacteriota</taxon>
        <taxon>Cyanophyceae</taxon>
        <taxon>Nodosilineales</taxon>
        <taxon>Nodosilineaceae</taxon>
        <taxon>Halomicronema</taxon>
    </lineage>
</organism>
<name>A0A1Z3HHE8_9CYAN</name>
<proteinExistence type="predicted"/>